<protein>
    <submittedName>
        <fullName evidence="12">LOW QUALITY PROTEIN: uncharacterized protein LOC104986167</fullName>
    </submittedName>
</protein>
<sequence>MALLVGKSSDSTISSNQGNNRLGGTVFSDDFPARSGKQAVSFRKDEHLNKAVVVMGGKVNRFEAVTIRLSQGENPVFDIRPQNSGETILSDIFSESRGKQPVSFRKLKYFTKVVMTKRKMNWGVFLEGETALLDDFQESRHKQPVSFRKLKYLTNAVVVMKRKMNQCVFLHLHNYFTVSPGVPAWYSYVFFFITATLIFGLFMGLVLVVISECFYLPLPRNYSKHSEQNLRSEEVHITEQLQDVEEEKDDSNGEENKDSLADDEDEKEALGYEKEAEEDEEDSSAAGVDEEKSDTRDQGSLMEAQEDEGPSEMEDDTPQQPHPAGAEAVEDSLRQHRSQHAERGPSA</sequence>
<dbReference type="RefSeq" id="XP_010834924.1">
    <property type="nucleotide sequence ID" value="XM_010836622.1"/>
</dbReference>
<evidence type="ECO:0000313" key="12">
    <source>
        <dbReference type="RefSeq" id="XP_010834924.1"/>
    </source>
</evidence>
<feature type="region of interest" description="Disordered" evidence="9">
    <location>
        <begin position="1"/>
        <end position="27"/>
    </location>
</feature>
<evidence type="ECO:0000256" key="6">
    <source>
        <dbReference type="ARBA" id="ARBA00022989"/>
    </source>
</evidence>
<comment type="subcellular location">
    <subcellularLocation>
        <location evidence="1">Endoplasmic reticulum membrane</location>
        <topology evidence="1">Single-pass membrane protein</topology>
    </subcellularLocation>
</comment>
<dbReference type="GO" id="GO:0015036">
    <property type="term" value="F:disulfide oxidoreductase activity"/>
    <property type="evidence" value="ECO:0007669"/>
    <property type="project" value="TreeGrafter"/>
</dbReference>
<keyword evidence="3" id="KW-0732">Signal</keyword>
<keyword evidence="10" id="KW-0472">Membrane</keyword>
<name>A0A6P3H707_BISBB</name>
<evidence type="ECO:0000256" key="10">
    <source>
        <dbReference type="SAM" id="Phobius"/>
    </source>
</evidence>
<dbReference type="AlphaFoldDB" id="A0A6P3H707"/>
<keyword evidence="4" id="KW-0256">Endoplasmic reticulum</keyword>
<feature type="transmembrane region" description="Helical" evidence="10">
    <location>
        <begin position="185"/>
        <end position="210"/>
    </location>
</feature>
<keyword evidence="6 10" id="KW-1133">Transmembrane helix</keyword>
<feature type="compositionally biased region" description="Acidic residues" evidence="9">
    <location>
        <begin position="304"/>
        <end position="317"/>
    </location>
</feature>
<proteinExistence type="predicted"/>
<feature type="compositionally biased region" description="Basic and acidic residues" evidence="9">
    <location>
        <begin position="250"/>
        <end position="260"/>
    </location>
</feature>
<dbReference type="GeneID" id="104986167"/>
<feature type="region of interest" description="Disordered" evidence="9">
    <location>
        <begin position="240"/>
        <end position="347"/>
    </location>
</feature>
<dbReference type="InterPro" id="IPR052454">
    <property type="entry name" value="TMX_domain-containing"/>
</dbReference>
<keyword evidence="2" id="KW-0813">Transport</keyword>
<keyword evidence="7" id="KW-1015">Disulfide bond</keyword>
<dbReference type="PANTHER" id="PTHR46107:SF1">
    <property type="entry name" value="THIOREDOXIN-RELATED TRANSMEMBRANE PROTEIN 4"/>
    <property type="match status" value="1"/>
</dbReference>
<gene>
    <name evidence="12" type="primary">LOC104986167</name>
</gene>
<evidence type="ECO:0000256" key="8">
    <source>
        <dbReference type="ARBA" id="ARBA00023284"/>
    </source>
</evidence>
<evidence type="ECO:0000256" key="4">
    <source>
        <dbReference type="ARBA" id="ARBA00022824"/>
    </source>
</evidence>
<evidence type="ECO:0000256" key="5">
    <source>
        <dbReference type="ARBA" id="ARBA00022982"/>
    </source>
</evidence>
<feature type="compositionally biased region" description="Basic and acidic residues" evidence="9">
    <location>
        <begin position="331"/>
        <end position="347"/>
    </location>
</feature>
<keyword evidence="8" id="KW-0676">Redox-active center</keyword>
<evidence type="ECO:0000256" key="3">
    <source>
        <dbReference type="ARBA" id="ARBA00022729"/>
    </source>
</evidence>
<organism evidence="11 12">
    <name type="scientific">Bison bison bison</name>
    <name type="common">North American plains bison</name>
    <dbReference type="NCBI Taxonomy" id="43346"/>
    <lineage>
        <taxon>Eukaryota</taxon>
        <taxon>Metazoa</taxon>
        <taxon>Chordata</taxon>
        <taxon>Craniata</taxon>
        <taxon>Vertebrata</taxon>
        <taxon>Euteleostomi</taxon>
        <taxon>Mammalia</taxon>
        <taxon>Eutheria</taxon>
        <taxon>Laurasiatheria</taxon>
        <taxon>Artiodactyla</taxon>
        <taxon>Ruminantia</taxon>
        <taxon>Pecora</taxon>
        <taxon>Bovidae</taxon>
        <taxon>Bovinae</taxon>
        <taxon>Bison</taxon>
    </lineage>
</organism>
<reference evidence="12" key="1">
    <citation type="submission" date="2025-08" db="UniProtKB">
        <authorList>
            <consortium name="RefSeq"/>
        </authorList>
    </citation>
    <scope>IDENTIFICATION</scope>
    <source>
        <tissue evidence="12">Blood</tissue>
    </source>
</reference>
<accession>A0A6P3H707</accession>
<evidence type="ECO:0000313" key="11">
    <source>
        <dbReference type="Proteomes" id="UP000515208"/>
    </source>
</evidence>
<keyword evidence="5" id="KW-0249">Electron transport</keyword>
<dbReference type="GO" id="GO:0005789">
    <property type="term" value="C:endoplasmic reticulum membrane"/>
    <property type="evidence" value="ECO:0007669"/>
    <property type="project" value="UniProtKB-SubCell"/>
</dbReference>
<dbReference type="Proteomes" id="UP000515208">
    <property type="component" value="Unplaced"/>
</dbReference>
<keyword evidence="11" id="KW-1185">Reference proteome</keyword>
<evidence type="ECO:0000256" key="2">
    <source>
        <dbReference type="ARBA" id="ARBA00022448"/>
    </source>
</evidence>
<dbReference type="PANTHER" id="PTHR46107">
    <property type="entry name" value="DUMPY: SHORTER THAN WILD-TYPE"/>
    <property type="match status" value="1"/>
</dbReference>
<dbReference type="KEGG" id="bbis:104986167"/>
<evidence type="ECO:0000256" key="1">
    <source>
        <dbReference type="ARBA" id="ARBA00004389"/>
    </source>
</evidence>
<evidence type="ECO:0000256" key="9">
    <source>
        <dbReference type="SAM" id="MobiDB-lite"/>
    </source>
</evidence>
<keyword evidence="10" id="KW-0812">Transmembrane</keyword>
<feature type="compositionally biased region" description="Polar residues" evidence="9">
    <location>
        <begin position="8"/>
        <end position="22"/>
    </location>
</feature>
<evidence type="ECO:0000256" key="7">
    <source>
        <dbReference type="ARBA" id="ARBA00023157"/>
    </source>
</evidence>